<reference evidence="1" key="1">
    <citation type="submission" date="2013-07" db="EMBL/GenBank/DDBJ databases">
        <authorList>
            <person name="McIlroy S."/>
        </authorList>
    </citation>
    <scope>NUCLEOTIDE SEQUENCE [LARGE SCALE GENOMIC DNA]</scope>
    <source>
        <strain evidence="1">Run_A_D11</strain>
    </source>
</reference>
<name>W6MCP6_9GAMM</name>
<gene>
    <name evidence="1" type="ORF">BN873_890116</name>
</gene>
<reference evidence="1" key="2">
    <citation type="submission" date="2014-03" db="EMBL/GenBank/DDBJ databases">
        <title>Candidatus Competibacter-lineage genomes retrieved from metagenomes reveal functional metabolic diversity.</title>
        <authorList>
            <person name="McIlroy S.J."/>
            <person name="Albertsen M."/>
            <person name="Andresen E.K."/>
            <person name="Saunders A.M."/>
            <person name="Kristiansen R."/>
            <person name="Stokholm-Bjerregaard M."/>
            <person name="Nielsen K.L."/>
            <person name="Nielsen P.H."/>
        </authorList>
    </citation>
    <scope>NUCLEOTIDE SEQUENCE</scope>
    <source>
        <strain evidence="1">Run_A_D11</strain>
    </source>
</reference>
<evidence type="ECO:0000313" key="2">
    <source>
        <dbReference type="Proteomes" id="UP000035760"/>
    </source>
</evidence>
<evidence type="ECO:0000313" key="1">
    <source>
        <dbReference type="EMBL" id="CDI04210.1"/>
    </source>
</evidence>
<dbReference type="EMBL" id="CBTJ020000101">
    <property type="protein sequence ID" value="CDI04210.1"/>
    <property type="molecule type" value="Genomic_DNA"/>
</dbReference>
<comment type="caution">
    <text evidence="1">The sequence shown here is derived from an EMBL/GenBank/DDBJ whole genome shotgun (WGS) entry which is preliminary data.</text>
</comment>
<keyword evidence="2" id="KW-1185">Reference proteome</keyword>
<protein>
    <submittedName>
        <fullName evidence="1">Uncharacterized protein</fullName>
    </submittedName>
</protein>
<proteinExistence type="predicted"/>
<accession>W6MCP6</accession>
<dbReference type="AlphaFoldDB" id="W6MCP6"/>
<dbReference type="Proteomes" id="UP000035760">
    <property type="component" value="Unassembled WGS sequence"/>
</dbReference>
<organism evidence="1 2">
    <name type="scientific">Candidatus Competibacter denitrificans Run_A_D11</name>
    <dbReference type="NCBI Taxonomy" id="1400863"/>
    <lineage>
        <taxon>Bacteria</taxon>
        <taxon>Pseudomonadati</taxon>
        <taxon>Pseudomonadota</taxon>
        <taxon>Gammaproteobacteria</taxon>
        <taxon>Candidatus Competibacteraceae</taxon>
        <taxon>Candidatus Competibacter</taxon>
    </lineage>
</organism>
<sequence length="85" mass="9674">MKRPMLLAILDDSGRFRRADPFQALFELIGCRRIDIDHLGKGHGRKEGQNQAEQHMQAFHCFISSFGYQSLSDQADSGENYKGET</sequence>